<protein>
    <recommendedName>
        <fullName evidence="5">Centrosomin N-terminal motif 1 domain-containing protein</fullName>
    </recommendedName>
</protein>
<keyword evidence="3" id="KW-0175">Coiled coil</keyword>
<dbReference type="SMR" id="A0A194VTK9"/>
<dbReference type="GO" id="GO:0005737">
    <property type="term" value="C:cytoplasm"/>
    <property type="evidence" value="ECO:0007669"/>
    <property type="project" value="UniProtKB-SubCell"/>
</dbReference>
<evidence type="ECO:0000313" key="6">
    <source>
        <dbReference type="EMBL" id="KUI67263.1"/>
    </source>
</evidence>
<feature type="region of interest" description="Disordered" evidence="4">
    <location>
        <begin position="1"/>
        <end position="123"/>
    </location>
</feature>
<feature type="coiled-coil region" evidence="3">
    <location>
        <begin position="179"/>
        <end position="244"/>
    </location>
</feature>
<feature type="compositionally biased region" description="Basic and acidic residues" evidence="4">
    <location>
        <begin position="860"/>
        <end position="869"/>
    </location>
</feature>
<evidence type="ECO:0000256" key="2">
    <source>
        <dbReference type="ARBA" id="ARBA00022490"/>
    </source>
</evidence>
<feature type="compositionally biased region" description="Low complexity" evidence="4">
    <location>
        <begin position="92"/>
        <end position="104"/>
    </location>
</feature>
<feature type="region of interest" description="Disordered" evidence="4">
    <location>
        <begin position="568"/>
        <end position="600"/>
    </location>
</feature>
<organism evidence="6 7">
    <name type="scientific">Cytospora mali</name>
    <name type="common">Apple Valsa canker fungus</name>
    <name type="synonym">Valsa mali</name>
    <dbReference type="NCBI Taxonomy" id="578113"/>
    <lineage>
        <taxon>Eukaryota</taxon>
        <taxon>Fungi</taxon>
        <taxon>Dikarya</taxon>
        <taxon>Ascomycota</taxon>
        <taxon>Pezizomycotina</taxon>
        <taxon>Sordariomycetes</taxon>
        <taxon>Sordariomycetidae</taxon>
        <taxon>Diaporthales</taxon>
        <taxon>Cytosporaceae</taxon>
        <taxon>Cytospora</taxon>
    </lineage>
</organism>
<accession>A0A194VTK9</accession>
<name>A0A194VTK9_CYTMA</name>
<dbReference type="AlphaFoldDB" id="A0A194VTK9"/>
<feature type="region of interest" description="Disordered" evidence="4">
    <location>
        <begin position="270"/>
        <end position="299"/>
    </location>
</feature>
<dbReference type="OrthoDB" id="10251744at2759"/>
<evidence type="ECO:0000259" key="5">
    <source>
        <dbReference type="Pfam" id="PF07989"/>
    </source>
</evidence>
<evidence type="ECO:0000256" key="4">
    <source>
        <dbReference type="SAM" id="MobiDB-lite"/>
    </source>
</evidence>
<dbReference type="InterPro" id="IPR012943">
    <property type="entry name" value="Cnn_1N"/>
</dbReference>
<reference evidence="6" key="1">
    <citation type="submission" date="2014-12" db="EMBL/GenBank/DDBJ databases">
        <title>Genome Sequence of Valsa Canker Pathogens Uncovers a Specific Adaption of Colonization on Woody Bark.</title>
        <authorList>
            <person name="Yin Z."/>
            <person name="Liu H."/>
            <person name="Gao X."/>
            <person name="Li Z."/>
            <person name="Song N."/>
            <person name="Ke X."/>
            <person name="Dai Q."/>
            <person name="Wu Y."/>
            <person name="Sun Y."/>
            <person name="Xu J.-R."/>
            <person name="Kang Z.K."/>
            <person name="Wang L."/>
            <person name="Huang L."/>
        </authorList>
    </citation>
    <scope>NUCLEOTIDE SEQUENCE [LARGE SCALE GENOMIC DNA]</scope>
    <source>
        <strain evidence="6">03-8</strain>
    </source>
</reference>
<feature type="compositionally biased region" description="Basic and acidic residues" evidence="4">
    <location>
        <begin position="574"/>
        <end position="588"/>
    </location>
</feature>
<evidence type="ECO:0000313" key="7">
    <source>
        <dbReference type="Proteomes" id="UP000078559"/>
    </source>
</evidence>
<feature type="compositionally biased region" description="Polar residues" evidence="4">
    <location>
        <begin position="72"/>
        <end position="83"/>
    </location>
</feature>
<sequence length="968" mass="104653">MAVMEGTGAQGPRSTRPRPSFNSSTSSRPYSRSSTRASFARMPPQSNNDSSSIITSSPSLRNLQPAVPRVGSRQTNRKGSMGSTIERPPTPVSKTSVKGSHSSSQQEPQSTLLQEKLQKERRSEIQRNLNRIAGEMSSAGLVDPKTAIVTPARCSTAGGSLPEPRDENGNTGKKKGLALKEMEQTMSTLHKQNFDLKLELFHRRERQTFLEDKIDTLEAEKASAQETNETLMQELERRDKAVEEAVHMIVSLEGRIELLLREREMVRQMEADKDSSLRTAQAQSMSQRNGAESPESPDTAVVREARGLARMPSFLSVHTDNTENLRNVYLGTQGSLLSLSRTDPRMDTGGFMSPSMSVLSESSFVSIYGKKAVSDNPSHHVDGKAPSMETPTRPNRNERLGSRDGAKEAIEGVDTYSPLQRLEKLDSSPVMDEDSHPSLASKSIERAATAKPFKTQTLVRVRDNKGKPTPSRRVITDVPASRNHVLPPTPDTMSSSMNHSSDDTPHRDQHTEDVRSTGLTRVNMDQKNAIDPHHWRFENSDVAQPPSVTAFTGRNEFSAATYFENRPSALRRPRSADETTISRHKNDWDSGSEPDDGASEVSSYDYWMREGLRPSNGGLGRATQHRPSTFQKMASRDTSDLFGIPSVSNSWKGGGMSRALGGNGFLGTGAPLAPTLDALGASLPAPESGLFGSGIAGPNSPRPTGAAVAPPPAPYRRSSLQARTLAPGTLATARSPRTIGKYHESESGRTSAMYGQVQGSPSAWQTHNSRSTTPTPPDRPALEEEGVTDQKRHYPPTASQQQQQQPTARPRSRGLTSLFRRSLGTAHPQPSASVPNNQSPFPPPTNNDQSPFAPVGVPTWERRNYRPGEEASATPPPILRNRAPSTDMGATDGADLHPSVRTARAGKSNGNPGLGAGLSTVLATHDGGAPLDSSSQEQESAPTSAGHGHGRRWFGIGARVAGLKHGGT</sequence>
<feature type="compositionally biased region" description="Basic and acidic residues" evidence="4">
    <location>
        <begin position="395"/>
        <end position="410"/>
    </location>
</feature>
<feature type="compositionally biased region" description="Polar residues" evidence="4">
    <location>
        <begin position="277"/>
        <end position="290"/>
    </location>
</feature>
<keyword evidence="7" id="KW-1185">Reference proteome</keyword>
<comment type="subcellular location">
    <subcellularLocation>
        <location evidence="1">Cytoplasm</location>
    </subcellularLocation>
</comment>
<feature type="compositionally biased region" description="Basic and acidic residues" evidence="4">
    <location>
        <begin position="500"/>
        <end position="513"/>
    </location>
</feature>
<feature type="region of interest" description="Disordered" evidence="4">
    <location>
        <begin position="375"/>
        <end position="412"/>
    </location>
</feature>
<feature type="compositionally biased region" description="Polar residues" evidence="4">
    <location>
        <begin position="932"/>
        <end position="943"/>
    </location>
</feature>
<keyword evidence="2" id="KW-0963">Cytoplasm</keyword>
<dbReference type="EMBL" id="CM003100">
    <property type="protein sequence ID" value="KUI67263.1"/>
    <property type="molecule type" value="Genomic_DNA"/>
</dbReference>
<evidence type="ECO:0000256" key="1">
    <source>
        <dbReference type="ARBA" id="ARBA00004496"/>
    </source>
</evidence>
<dbReference type="GO" id="GO:0005815">
    <property type="term" value="C:microtubule organizing center"/>
    <property type="evidence" value="ECO:0007669"/>
    <property type="project" value="InterPro"/>
</dbReference>
<feature type="region of interest" description="Disordered" evidence="4">
    <location>
        <begin position="481"/>
        <end position="513"/>
    </location>
</feature>
<proteinExistence type="predicted"/>
<gene>
    <name evidence="6" type="ORF">VM1G_03069</name>
</gene>
<dbReference type="Pfam" id="PF07989">
    <property type="entry name" value="Cnn_1N"/>
    <property type="match status" value="1"/>
</dbReference>
<dbReference type="Proteomes" id="UP000078559">
    <property type="component" value="Chromosome 3"/>
</dbReference>
<feature type="compositionally biased region" description="Polar residues" evidence="4">
    <location>
        <begin position="757"/>
        <end position="771"/>
    </location>
</feature>
<feature type="region of interest" description="Disordered" evidence="4">
    <location>
        <begin position="824"/>
        <end position="953"/>
    </location>
</feature>
<feature type="compositionally biased region" description="Low complexity" evidence="4">
    <location>
        <begin position="795"/>
        <end position="809"/>
    </location>
</feature>
<feature type="compositionally biased region" description="Polar residues" evidence="4">
    <location>
        <begin position="828"/>
        <end position="839"/>
    </location>
</feature>
<feature type="compositionally biased region" description="Low complexity" evidence="4">
    <location>
        <begin position="46"/>
        <end position="59"/>
    </location>
</feature>
<feature type="region of interest" description="Disordered" evidence="4">
    <location>
        <begin position="690"/>
        <end position="812"/>
    </location>
</feature>
<feature type="domain" description="Centrosomin N-terminal motif 1" evidence="5">
    <location>
        <begin position="179"/>
        <end position="246"/>
    </location>
</feature>
<evidence type="ECO:0000256" key="3">
    <source>
        <dbReference type="SAM" id="Coils"/>
    </source>
</evidence>
<feature type="compositionally biased region" description="Low complexity" evidence="4">
    <location>
        <begin position="12"/>
        <end position="38"/>
    </location>
</feature>